<feature type="domain" description="Dihydroorotate dehydrogenase catalytic" evidence="7">
    <location>
        <begin position="100"/>
        <end position="289"/>
    </location>
</feature>
<organism evidence="8 9">
    <name type="scientific">Rhodobacter capsulatus</name>
    <name type="common">Rhodopseudomonas capsulata</name>
    <dbReference type="NCBI Taxonomy" id="1061"/>
    <lineage>
        <taxon>Bacteria</taxon>
        <taxon>Pseudomonadati</taxon>
        <taxon>Pseudomonadota</taxon>
        <taxon>Alphaproteobacteria</taxon>
        <taxon>Rhodobacterales</taxon>
        <taxon>Rhodobacter group</taxon>
        <taxon>Rhodobacter</taxon>
    </lineage>
</organism>
<evidence type="ECO:0000256" key="1">
    <source>
        <dbReference type="ARBA" id="ARBA00001917"/>
    </source>
</evidence>
<dbReference type="UniPathway" id="UPA00070"/>
<evidence type="ECO:0000256" key="3">
    <source>
        <dbReference type="ARBA" id="ARBA00022630"/>
    </source>
</evidence>
<dbReference type="GO" id="GO:0004152">
    <property type="term" value="F:dihydroorotate dehydrogenase activity"/>
    <property type="evidence" value="ECO:0007669"/>
    <property type="project" value="InterPro"/>
</dbReference>
<keyword evidence="3" id="KW-0285">Flavoprotein</keyword>
<dbReference type="InterPro" id="IPR050074">
    <property type="entry name" value="DHO_dehydrogenase"/>
</dbReference>
<protein>
    <submittedName>
        <fullName evidence="8">Dihydroorotate dehydrogenase (Fumarate)</fullName>
    </submittedName>
</protein>
<dbReference type="NCBIfam" id="NF005741">
    <property type="entry name" value="PRK07565.1"/>
    <property type="match status" value="1"/>
</dbReference>
<dbReference type="GO" id="GO:0005737">
    <property type="term" value="C:cytoplasm"/>
    <property type="evidence" value="ECO:0007669"/>
    <property type="project" value="InterPro"/>
</dbReference>
<evidence type="ECO:0000256" key="4">
    <source>
        <dbReference type="ARBA" id="ARBA00022643"/>
    </source>
</evidence>
<dbReference type="EMBL" id="FNAY01000006">
    <property type="protein sequence ID" value="SDF02046.1"/>
    <property type="molecule type" value="Genomic_DNA"/>
</dbReference>
<reference evidence="8 9" key="1">
    <citation type="submission" date="2016-10" db="EMBL/GenBank/DDBJ databases">
        <authorList>
            <person name="de Groot N.N."/>
        </authorList>
    </citation>
    <scope>NUCLEOTIDE SEQUENCE [LARGE SCALE GENOMIC DNA]</scope>
    <source>
        <strain evidence="9">DSM 938 / 37b4</strain>
    </source>
</reference>
<evidence type="ECO:0000313" key="8">
    <source>
        <dbReference type="EMBL" id="SDF02046.1"/>
    </source>
</evidence>
<comment type="cofactor">
    <cofactor evidence="1">
        <name>FMN</name>
        <dbReference type="ChEBI" id="CHEBI:58210"/>
    </cofactor>
</comment>
<dbReference type="Proteomes" id="UP000183812">
    <property type="component" value="Unassembled WGS sequence"/>
</dbReference>
<dbReference type="SUPFAM" id="SSF51395">
    <property type="entry name" value="FMN-linked oxidoreductases"/>
    <property type="match status" value="1"/>
</dbReference>
<name>A0A1G7HP01_RHOCA</name>
<evidence type="ECO:0000313" key="9">
    <source>
        <dbReference type="Proteomes" id="UP000183812"/>
    </source>
</evidence>
<accession>A0A1G7HP01</accession>
<dbReference type="AlphaFoldDB" id="A0A1G7HP01"/>
<evidence type="ECO:0000256" key="5">
    <source>
        <dbReference type="ARBA" id="ARBA00022975"/>
    </source>
</evidence>
<dbReference type="GO" id="GO:0006207">
    <property type="term" value="P:'de novo' pyrimidine nucleobase biosynthetic process"/>
    <property type="evidence" value="ECO:0007669"/>
    <property type="project" value="TreeGrafter"/>
</dbReference>
<gene>
    <name evidence="8" type="ORF">SAMN04244550_01518</name>
</gene>
<evidence type="ECO:0000259" key="7">
    <source>
        <dbReference type="Pfam" id="PF01180"/>
    </source>
</evidence>
<dbReference type="Gene3D" id="3.20.20.70">
    <property type="entry name" value="Aldolase class I"/>
    <property type="match status" value="1"/>
</dbReference>
<dbReference type="RefSeq" id="WP_074553374.1">
    <property type="nucleotide sequence ID" value="NZ_CP119563.1"/>
</dbReference>
<dbReference type="PANTHER" id="PTHR48109:SF3">
    <property type="entry name" value="SLL0744 PROTEIN"/>
    <property type="match status" value="1"/>
</dbReference>
<dbReference type="Pfam" id="PF01180">
    <property type="entry name" value="DHO_dh"/>
    <property type="match status" value="1"/>
</dbReference>
<comment type="pathway">
    <text evidence="2">Pyrimidine metabolism; UMP biosynthesis via de novo pathway.</text>
</comment>
<sequence length="335" mass="35901">MDLKTRYLGLELQSPLVASASPMNARLDVLKQLADCGAGAVVLPSVFEEQIWHEQRILDQLVEHGTESYGEALSYFPTQAAFAFESSNTLGLVERAATALSVPVIASINGTTDTGWTDTAHDMEEAGAAAIELNVYFLPTDPNVSGSDVERRTLDVVRAVCDTVKIPVAVKIGPYFSAPAHMSKRIVAAGAKGVVLFNRFYQPEIDPVGLSVTPALQLSTRYEMRLPLLWIGVLSGRLGGSLAASTGVESAEDVVRYLLAGADVVMSTSALLRHGPGHMEVLVRGLEDWLAARGVNHLGAVRGMLAHGAIEDPEGYERANYIKVMQSWAKGADKA</sequence>
<dbReference type="InterPro" id="IPR005720">
    <property type="entry name" value="Dihydroorotate_DH_cat"/>
</dbReference>
<evidence type="ECO:0000256" key="2">
    <source>
        <dbReference type="ARBA" id="ARBA00004725"/>
    </source>
</evidence>
<dbReference type="GO" id="GO:0044205">
    <property type="term" value="P:'de novo' UMP biosynthetic process"/>
    <property type="evidence" value="ECO:0007669"/>
    <property type="project" value="UniProtKB-UniPathway"/>
</dbReference>
<dbReference type="PIRSF" id="PIRSF000164">
    <property type="entry name" value="DHO_oxidase"/>
    <property type="match status" value="1"/>
</dbReference>
<keyword evidence="5" id="KW-0665">Pyrimidine biosynthesis</keyword>
<keyword evidence="6" id="KW-0560">Oxidoreductase</keyword>
<dbReference type="InterPro" id="IPR013785">
    <property type="entry name" value="Aldolase_TIM"/>
</dbReference>
<keyword evidence="4" id="KW-0288">FMN</keyword>
<dbReference type="PANTHER" id="PTHR48109">
    <property type="entry name" value="DIHYDROOROTATE DEHYDROGENASE (QUINONE), MITOCHONDRIAL-RELATED"/>
    <property type="match status" value="1"/>
</dbReference>
<dbReference type="OrthoDB" id="9794954at2"/>
<proteinExistence type="predicted"/>
<evidence type="ECO:0000256" key="6">
    <source>
        <dbReference type="ARBA" id="ARBA00023002"/>
    </source>
</evidence>
<dbReference type="InterPro" id="IPR012135">
    <property type="entry name" value="Dihydroorotate_DH_1_2"/>
</dbReference>